<dbReference type="GO" id="GO:0005634">
    <property type="term" value="C:nucleus"/>
    <property type="evidence" value="ECO:0007669"/>
    <property type="project" value="UniProtKB-SubCell"/>
</dbReference>
<comment type="subcellular location">
    <subcellularLocation>
        <location evidence="1">Nucleus</location>
    </subcellularLocation>
</comment>
<gene>
    <name evidence="8" type="primary">ABSGL_08054.1 scaffold 9578</name>
</gene>
<feature type="compositionally biased region" description="Low complexity" evidence="6">
    <location>
        <begin position="246"/>
        <end position="258"/>
    </location>
</feature>
<dbReference type="OMA" id="ELAIWAN"/>
<evidence type="ECO:0000256" key="4">
    <source>
        <dbReference type="ARBA" id="ARBA00023163"/>
    </source>
</evidence>
<dbReference type="InterPro" id="IPR004827">
    <property type="entry name" value="bZIP"/>
</dbReference>
<reference evidence="8" key="1">
    <citation type="submission" date="2016-04" db="EMBL/GenBank/DDBJ databases">
        <authorList>
            <person name="Evans L.H."/>
            <person name="Alamgir A."/>
            <person name="Owens N."/>
            <person name="Weber N.D."/>
            <person name="Virtaneva K."/>
            <person name="Barbian K."/>
            <person name="Babar A."/>
            <person name="Rosenke K."/>
        </authorList>
    </citation>
    <scope>NUCLEOTIDE SEQUENCE [LARGE SCALE GENOMIC DNA]</scope>
    <source>
        <strain evidence="8">CBS 101.48</strain>
    </source>
</reference>
<keyword evidence="9" id="KW-1185">Reference proteome</keyword>
<feature type="region of interest" description="Disordered" evidence="6">
    <location>
        <begin position="235"/>
        <end position="258"/>
    </location>
</feature>
<dbReference type="InterPro" id="IPR046347">
    <property type="entry name" value="bZIP_sf"/>
</dbReference>
<evidence type="ECO:0000256" key="1">
    <source>
        <dbReference type="ARBA" id="ARBA00004123"/>
    </source>
</evidence>
<keyword evidence="2" id="KW-0805">Transcription regulation</keyword>
<dbReference type="InParanoid" id="A0A168PF18"/>
<dbReference type="GO" id="GO:0001228">
    <property type="term" value="F:DNA-binding transcription activator activity, RNA polymerase II-specific"/>
    <property type="evidence" value="ECO:0007669"/>
    <property type="project" value="TreeGrafter"/>
</dbReference>
<feature type="compositionally biased region" description="Basic and acidic residues" evidence="6">
    <location>
        <begin position="195"/>
        <end position="208"/>
    </location>
</feature>
<name>A0A168PF18_ABSGL</name>
<dbReference type="OrthoDB" id="1939598at2759"/>
<dbReference type="CDD" id="cd14705">
    <property type="entry name" value="bZIP_Zip1"/>
    <property type="match status" value="1"/>
</dbReference>
<dbReference type="PROSITE" id="PS50217">
    <property type="entry name" value="BZIP"/>
    <property type="match status" value="1"/>
</dbReference>
<proteinExistence type="predicted"/>
<keyword evidence="4" id="KW-0804">Transcription</keyword>
<accession>A0A168PF18</accession>
<dbReference type="SUPFAM" id="SSF57959">
    <property type="entry name" value="Leucine zipper domain"/>
    <property type="match status" value="1"/>
</dbReference>
<dbReference type="PROSITE" id="PS00036">
    <property type="entry name" value="BZIP_BASIC"/>
    <property type="match status" value="1"/>
</dbReference>
<dbReference type="AlphaFoldDB" id="A0A168PF18"/>
<evidence type="ECO:0000313" key="9">
    <source>
        <dbReference type="Proteomes" id="UP000078561"/>
    </source>
</evidence>
<evidence type="ECO:0000256" key="3">
    <source>
        <dbReference type="ARBA" id="ARBA00023125"/>
    </source>
</evidence>
<dbReference type="Gene3D" id="1.20.5.170">
    <property type="match status" value="1"/>
</dbReference>
<evidence type="ECO:0000313" key="8">
    <source>
        <dbReference type="EMBL" id="SAM02275.1"/>
    </source>
</evidence>
<dbReference type="Proteomes" id="UP000078561">
    <property type="component" value="Unassembled WGS sequence"/>
</dbReference>
<protein>
    <recommendedName>
        <fullName evidence="7">BZIP domain-containing protein</fullName>
    </recommendedName>
</protein>
<organism evidence="8">
    <name type="scientific">Absidia glauca</name>
    <name type="common">Pin mould</name>
    <dbReference type="NCBI Taxonomy" id="4829"/>
    <lineage>
        <taxon>Eukaryota</taxon>
        <taxon>Fungi</taxon>
        <taxon>Fungi incertae sedis</taxon>
        <taxon>Mucoromycota</taxon>
        <taxon>Mucoromycotina</taxon>
        <taxon>Mucoromycetes</taxon>
        <taxon>Mucorales</taxon>
        <taxon>Cunninghamellaceae</taxon>
        <taxon>Absidia</taxon>
    </lineage>
</organism>
<dbReference type="GO" id="GO:0000977">
    <property type="term" value="F:RNA polymerase II transcription regulatory region sequence-specific DNA binding"/>
    <property type="evidence" value="ECO:0007669"/>
    <property type="project" value="TreeGrafter"/>
</dbReference>
<evidence type="ECO:0000259" key="7">
    <source>
        <dbReference type="PROSITE" id="PS50217"/>
    </source>
</evidence>
<keyword evidence="5" id="KW-0539">Nucleus</keyword>
<evidence type="ECO:0000256" key="6">
    <source>
        <dbReference type="SAM" id="MobiDB-lite"/>
    </source>
</evidence>
<evidence type="ECO:0000256" key="5">
    <source>
        <dbReference type="ARBA" id="ARBA00023242"/>
    </source>
</evidence>
<dbReference type="PANTHER" id="PTHR13044:SF14">
    <property type="entry name" value="CRYPTOCEPHAL, ISOFORM A"/>
    <property type="match status" value="1"/>
</dbReference>
<feature type="region of interest" description="Disordered" evidence="6">
    <location>
        <begin position="139"/>
        <end position="208"/>
    </location>
</feature>
<keyword evidence="3" id="KW-0238">DNA-binding</keyword>
<dbReference type="PANTHER" id="PTHR13044">
    <property type="entry name" value="ACTIVATING TRANSCRIPTION FACTOR ATF 4/5"/>
    <property type="match status" value="1"/>
</dbReference>
<dbReference type="STRING" id="4829.A0A168PF18"/>
<sequence length="258" mass="28674">MSYIASLNLLNTDSPAHHSEEAFSDDLALWANAQFTFDSAPGSALLEDDKKEENEKLFASLTDFSLENQQQDQQQDQSPANYMPSNYLLSQLQQSTPSPVSVSPITSAHLGLPRLAPAPTEQQLQQQAHQHHGQYIDTISLSSKEDPSKTNKRPLQDNETDQDATRSTATSAAEDDKRRRNTAASARFRQKKKLREQALEKTAKEMSAKCDTLDQRVRELEMEAKWLRALVVEKNPSLLADRSEDSSTAPSNTAATSS</sequence>
<dbReference type="EMBL" id="LT553800">
    <property type="protein sequence ID" value="SAM02275.1"/>
    <property type="molecule type" value="Genomic_DNA"/>
</dbReference>
<evidence type="ECO:0000256" key="2">
    <source>
        <dbReference type="ARBA" id="ARBA00023015"/>
    </source>
</evidence>
<feature type="domain" description="BZIP" evidence="7">
    <location>
        <begin position="171"/>
        <end position="234"/>
    </location>
</feature>
<dbReference type="Pfam" id="PF07716">
    <property type="entry name" value="bZIP_2"/>
    <property type="match status" value="1"/>
</dbReference>